<dbReference type="SUPFAM" id="SSF68906">
    <property type="entry name" value="SAP domain"/>
    <property type="match status" value="1"/>
</dbReference>
<dbReference type="RefSeq" id="WP_004609291.1">
    <property type="nucleotide sequence ID" value="NZ_CP102275.1"/>
</dbReference>
<dbReference type="HOGENOM" id="CLU_948992_0_0_9"/>
<accession>B1C0T7</accession>
<reference evidence="2" key="1">
    <citation type="submission" date="2008-02" db="EMBL/GenBank/DDBJ databases">
        <authorList>
            <person name="Fulton L."/>
            <person name="Clifton S."/>
            <person name="Fulton B."/>
            <person name="Xu J."/>
            <person name="Minx P."/>
            <person name="Pepin K.H."/>
            <person name="Johnson M."/>
            <person name="Thiruvilangam P."/>
            <person name="Bhonagiri V."/>
            <person name="Nash W.E."/>
            <person name="Mardis E.R."/>
            <person name="Wilson R.K."/>
        </authorList>
    </citation>
    <scope>NUCLEOTIDE SEQUENCE [LARGE SCALE GENOMIC DNA]</scope>
    <source>
        <strain evidence="2">DSM 1552</strain>
    </source>
</reference>
<dbReference type="Pfam" id="PF02037">
    <property type="entry name" value="SAP"/>
    <property type="match status" value="1"/>
</dbReference>
<evidence type="ECO:0000259" key="1">
    <source>
        <dbReference type="PROSITE" id="PS50800"/>
    </source>
</evidence>
<evidence type="ECO:0000313" key="3">
    <source>
        <dbReference type="Proteomes" id="UP000004910"/>
    </source>
</evidence>
<reference evidence="2" key="2">
    <citation type="submission" date="2014-06" db="EMBL/GenBank/DDBJ databases">
        <title>Draft genome sequence of Clostridium spiroforme (DSM 1552).</title>
        <authorList>
            <person name="Sudarsanam P."/>
            <person name="Ley R."/>
            <person name="Guruge J."/>
            <person name="Turnbaugh P.J."/>
            <person name="Mahowald M."/>
            <person name="Liep D."/>
            <person name="Gordon J."/>
        </authorList>
    </citation>
    <scope>NUCLEOTIDE SEQUENCE</scope>
    <source>
        <strain evidence="2">DSM 1552</strain>
    </source>
</reference>
<dbReference type="SMART" id="SM00513">
    <property type="entry name" value="SAP"/>
    <property type="match status" value="1"/>
</dbReference>
<feature type="domain" description="SAP" evidence="1">
    <location>
        <begin position="71"/>
        <end position="105"/>
    </location>
</feature>
<dbReference type="GeneID" id="94017644"/>
<dbReference type="Proteomes" id="UP000004910">
    <property type="component" value="Unassembled WGS sequence"/>
</dbReference>
<evidence type="ECO:0000313" key="2">
    <source>
        <dbReference type="EMBL" id="EDS75422.1"/>
    </source>
</evidence>
<sequence>MGFFNFFKSKENKKKYLVSDIILLWYFEKARNINEQFPMYFTTKYQIDVKAEIKKLILTKAIELANTKQQLNMLNVSELKKICKTENIPTTGKKAILIDKLLTIPNINEYINNTAYIISNLGKETLENNYDFVKYHKNSFELSPTDFANKLQKLGTYEQVYINEFYNNEDRYANKENWGLYRNNKLYQAQFYHLQDDYEKEMLYYIEVFYCDMSGYCNNYRESFHELMLAPGIIKYFSSNKLYFKKSMIDKCIIDCKVPKHYFSKNGFSALMSYLLDNEKIEHKYLSEYRKIK</sequence>
<dbReference type="InterPro" id="IPR036361">
    <property type="entry name" value="SAP_dom_sf"/>
</dbReference>
<dbReference type="InterPro" id="IPR003034">
    <property type="entry name" value="SAP_dom"/>
</dbReference>
<dbReference type="PROSITE" id="PS50800">
    <property type="entry name" value="SAP"/>
    <property type="match status" value="1"/>
</dbReference>
<organism evidence="2 3">
    <name type="scientific">Thomasclavelia spiroformis DSM 1552</name>
    <dbReference type="NCBI Taxonomy" id="428126"/>
    <lineage>
        <taxon>Bacteria</taxon>
        <taxon>Bacillati</taxon>
        <taxon>Bacillota</taxon>
        <taxon>Erysipelotrichia</taxon>
        <taxon>Erysipelotrichales</taxon>
        <taxon>Coprobacillaceae</taxon>
        <taxon>Thomasclavelia</taxon>
    </lineage>
</organism>
<dbReference type="STRING" id="428126.CLOSPI_00817"/>
<dbReference type="AlphaFoldDB" id="B1C0T7"/>
<dbReference type="Gene3D" id="1.10.720.30">
    <property type="entry name" value="SAP domain"/>
    <property type="match status" value="1"/>
</dbReference>
<keyword evidence="3" id="KW-1185">Reference proteome</keyword>
<proteinExistence type="predicted"/>
<name>B1C0T7_9FIRM</name>
<protein>
    <recommendedName>
        <fullName evidence="1">SAP domain-containing protein</fullName>
    </recommendedName>
</protein>
<gene>
    <name evidence="2" type="ORF">CLOSPI_00817</name>
</gene>
<comment type="caution">
    <text evidence="2">The sequence shown here is derived from an EMBL/GenBank/DDBJ whole genome shotgun (WGS) entry which is preliminary data.</text>
</comment>
<dbReference type="EMBL" id="ABIK02000006">
    <property type="protein sequence ID" value="EDS75422.1"/>
    <property type="molecule type" value="Genomic_DNA"/>
</dbReference>